<protein>
    <recommendedName>
        <fullName evidence="3">phospholipase A2</fullName>
        <ecNumber evidence="3">3.1.1.4</ecNumber>
    </recommendedName>
</protein>
<feature type="signal peptide" evidence="11">
    <location>
        <begin position="1"/>
        <end position="37"/>
    </location>
</feature>
<keyword evidence="7" id="KW-0106">Calcium</keyword>
<evidence type="ECO:0000313" key="13">
    <source>
        <dbReference type="Proteomes" id="UP001054889"/>
    </source>
</evidence>
<dbReference type="Gene3D" id="1.20.90.10">
    <property type="entry name" value="Phospholipase A2 domain"/>
    <property type="match status" value="2"/>
</dbReference>
<reference evidence="12" key="1">
    <citation type="journal article" date="2018" name="DNA Res.">
        <title>Multiple hybrid de novo genome assembly of finger millet, an orphan allotetraploid crop.</title>
        <authorList>
            <person name="Hatakeyama M."/>
            <person name="Aluri S."/>
            <person name="Balachadran M.T."/>
            <person name="Sivarajan S.R."/>
            <person name="Patrignani A."/>
            <person name="Gruter S."/>
            <person name="Poveda L."/>
            <person name="Shimizu-Inatsugi R."/>
            <person name="Baeten J."/>
            <person name="Francoijs K.J."/>
            <person name="Nataraja K.N."/>
            <person name="Reddy Y.A.N."/>
            <person name="Phadnis S."/>
            <person name="Ravikumar R.L."/>
            <person name="Schlapbach R."/>
            <person name="Sreeman S.M."/>
            <person name="Shimizu K.K."/>
        </authorList>
    </citation>
    <scope>NUCLEOTIDE SEQUENCE</scope>
</reference>
<dbReference type="PANTHER" id="PTHR11716:SF47">
    <property type="entry name" value="PHOSPHOLIPASE A2-ALPHA"/>
    <property type="match status" value="1"/>
</dbReference>
<evidence type="ECO:0000256" key="11">
    <source>
        <dbReference type="SAM" id="SignalP"/>
    </source>
</evidence>
<evidence type="ECO:0000256" key="4">
    <source>
        <dbReference type="ARBA" id="ARBA00022525"/>
    </source>
</evidence>
<evidence type="ECO:0000256" key="7">
    <source>
        <dbReference type="ARBA" id="ARBA00022837"/>
    </source>
</evidence>
<dbReference type="GO" id="GO:0050482">
    <property type="term" value="P:arachidonate secretion"/>
    <property type="evidence" value="ECO:0007669"/>
    <property type="project" value="InterPro"/>
</dbReference>
<dbReference type="GO" id="GO:0005509">
    <property type="term" value="F:calcium ion binding"/>
    <property type="evidence" value="ECO:0007669"/>
    <property type="project" value="InterPro"/>
</dbReference>
<evidence type="ECO:0000313" key="12">
    <source>
        <dbReference type="EMBL" id="GJN23578.1"/>
    </source>
</evidence>
<dbReference type="GO" id="GO:0006644">
    <property type="term" value="P:phospholipid metabolic process"/>
    <property type="evidence" value="ECO:0007669"/>
    <property type="project" value="InterPro"/>
</dbReference>
<dbReference type="InterPro" id="IPR033113">
    <property type="entry name" value="PLA2_histidine"/>
</dbReference>
<proteinExistence type="predicted"/>
<dbReference type="CDD" id="cd04706">
    <property type="entry name" value="PLA2_plant"/>
    <property type="match status" value="1"/>
</dbReference>
<evidence type="ECO:0000256" key="10">
    <source>
        <dbReference type="ARBA" id="ARBA00023157"/>
    </source>
</evidence>
<dbReference type="GO" id="GO:0005576">
    <property type="term" value="C:extracellular region"/>
    <property type="evidence" value="ECO:0007669"/>
    <property type="project" value="UniProtKB-SubCell"/>
</dbReference>
<keyword evidence="11" id="KW-0732">Signal</keyword>
<keyword evidence="6" id="KW-0378">Hydrolase</keyword>
<dbReference type="EC" id="3.1.1.4" evidence="3"/>
<keyword evidence="10" id="KW-1015">Disulfide bond</keyword>
<dbReference type="PROSITE" id="PS00118">
    <property type="entry name" value="PA2_HIS"/>
    <property type="match status" value="1"/>
</dbReference>
<dbReference type="GO" id="GO:0004623">
    <property type="term" value="F:phospholipase A2 activity"/>
    <property type="evidence" value="ECO:0007669"/>
    <property type="project" value="UniProtKB-EC"/>
</dbReference>
<evidence type="ECO:0000256" key="3">
    <source>
        <dbReference type="ARBA" id="ARBA00013278"/>
    </source>
</evidence>
<keyword evidence="4" id="KW-0964">Secreted</keyword>
<evidence type="ECO:0000256" key="2">
    <source>
        <dbReference type="ARBA" id="ARBA00004613"/>
    </source>
</evidence>
<dbReference type="GO" id="GO:0008289">
    <property type="term" value="F:lipid binding"/>
    <property type="evidence" value="ECO:0007669"/>
    <property type="project" value="TreeGrafter"/>
</dbReference>
<keyword evidence="13" id="KW-1185">Reference proteome</keyword>
<dbReference type="SUPFAM" id="SSF48619">
    <property type="entry name" value="Phospholipase A2, PLA2"/>
    <property type="match status" value="1"/>
</dbReference>
<evidence type="ECO:0000256" key="9">
    <source>
        <dbReference type="ARBA" id="ARBA00023098"/>
    </source>
</evidence>
<keyword evidence="9" id="KW-0443">Lipid metabolism</keyword>
<comment type="cofactor">
    <cofactor evidence="1">
        <name>Ca(2+)</name>
        <dbReference type="ChEBI" id="CHEBI:29108"/>
    </cofactor>
</comment>
<dbReference type="PANTHER" id="PTHR11716">
    <property type="entry name" value="PHOSPHOLIPASE A2 FAMILY MEMBER"/>
    <property type="match status" value="1"/>
</dbReference>
<name>A0AAV5EJP4_ELECO</name>
<reference evidence="12" key="2">
    <citation type="submission" date="2021-12" db="EMBL/GenBank/DDBJ databases">
        <title>Resequencing data analysis of finger millet.</title>
        <authorList>
            <person name="Hatakeyama M."/>
            <person name="Aluri S."/>
            <person name="Balachadran M.T."/>
            <person name="Sivarajan S.R."/>
            <person name="Poveda L."/>
            <person name="Shimizu-Inatsugi R."/>
            <person name="Schlapbach R."/>
            <person name="Sreeman S.M."/>
            <person name="Shimizu K.K."/>
        </authorList>
    </citation>
    <scope>NUCLEOTIDE SEQUENCE</scope>
</reference>
<dbReference type="Proteomes" id="UP001054889">
    <property type="component" value="Unassembled WGS sequence"/>
</dbReference>
<keyword evidence="8" id="KW-0442">Lipid degradation</keyword>
<gene>
    <name evidence="12" type="primary">gb11240</name>
    <name evidence="12" type="ORF">PR202_gb11240</name>
</gene>
<dbReference type="InterPro" id="IPR001211">
    <property type="entry name" value="PLA2"/>
</dbReference>
<organism evidence="12 13">
    <name type="scientific">Eleusine coracana subsp. coracana</name>
    <dbReference type="NCBI Taxonomy" id="191504"/>
    <lineage>
        <taxon>Eukaryota</taxon>
        <taxon>Viridiplantae</taxon>
        <taxon>Streptophyta</taxon>
        <taxon>Embryophyta</taxon>
        <taxon>Tracheophyta</taxon>
        <taxon>Spermatophyta</taxon>
        <taxon>Magnoliopsida</taxon>
        <taxon>Liliopsida</taxon>
        <taxon>Poales</taxon>
        <taxon>Poaceae</taxon>
        <taxon>PACMAD clade</taxon>
        <taxon>Chloridoideae</taxon>
        <taxon>Cynodonteae</taxon>
        <taxon>Eleusininae</taxon>
        <taxon>Eleusine</taxon>
    </lineage>
</organism>
<evidence type="ECO:0000256" key="1">
    <source>
        <dbReference type="ARBA" id="ARBA00001913"/>
    </source>
</evidence>
<dbReference type="InterPro" id="IPR036444">
    <property type="entry name" value="PLipase_A2_dom_sf"/>
</dbReference>
<evidence type="ECO:0000256" key="8">
    <source>
        <dbReference type="ARBA" id="ARBA00022963"/>
    </source>
</evidence>
<comment type="caution">
    <text evidence="12">The sequence shown here is derived from an EMBL/GenBank/DDBJ whole genome shotgun (WGS) entry which is preliminary data.</text>
</comment>
<sequence>MSARGSRSGNSRRRLRLLAVAALVLVFFAAVAPPAAALDIGLQSAGDGSNKKQACSRTCESDHCTTPPFLRYGKYCGILYSGCPGEKPCDALDACCMHHDNCVQAKGMYAPLIQLSILPNSSTRRLFQLRHRAAHAAADDYLSTQCNEALLECLGKLREGTDTFEGNKCMIDEVIDVIELVIEAAVVAGRVLHKP</sequence>
<keyword evidence="5" id="KW-0479">Metal-binding</keyword>
<evidence type="ECO:0000256" key="5">
    <source>
        <dbReference type="ARBA" id="ARBA00022723"/>
    </source>
</evidence>
<comment type="subcellular location">
    <subcellularLocation>
        <location evidence="2">Secreted</location>
    </subcellularLocation>
</comment>
<evidence type="ECO:0000256" key="6">
    <source>
        <dbReference type="ARBA" id="ARBA00022801"/>
    </source>
</evidence>
<dbReference type="GO" id="GO:0016042">
    <property type="term" value="P:lipid catabolic process"/>
    <property type="evidence" value="ECO:0007669"/>
    <property type="project" value="UniProtKB-KW"/>
</dbReference>
<accession>A0AAV5EJP4</accession>
<feature type="chain" id="PRO_5043652307" description="phospholipase A2" evidence="11">
    <location>
        <begin position="38"/>
        <end position="195"/>
    </location>
</feature>
<dbReference type="AlphaFoldDB" id="A0AAV5EJP4"/>
<dbReference type="EMBL" id="BQKI01000076">
    <property type="protein sequence ID" value="GJN23578.1"/>
    <property type="molecule type" value="Genomic_DNA"/>
</dbReference>